<feature type="domain" description="Protein Lines C-terminal" evidence="3">
    <location>
        <begin position="613"/>
        <end position="649"/>
    </location>
</feature>
<dbReference type="Proteomes" id="UP000694621">
    <property type="component" value="Unplaced"/>
</dbReference>
<dbReference type="PANTHER" id="PTHR16057:SF1">
    <property type="entry name" value="PROTEIN LINES HOMOLOG 1"/>
    <property type="match status" value="1"/>
</dbReference>
<dbReference type="Pfam" id="PF14695">
    <property type="entry name" value="LINES_C"/>
    <property type="match status" value="1"/>
</dbReference>
<dbReference type="PANTHER" id="PTHR16057">
    <property type="entry name" value="WINS1, 2 PROTEIN"/>
    <property type="match status" value="1"/>
</dbReference>
<accession>A0A8B9KTB0</accession>
<evidence type="ECO:0000313" key="4">
    <source>
        <dbReference type="Ensembl" id="ENSAMXP00005039855.1"/>
    </source>
</evidence>
<dbReference type="InterPro" id="IPR032794">
    <property type="entry name" value="LINES_N"/>
</dbReference>
<feature type="domain" description="Protein Lines N-terminal" evidence="2">
    <location>
        <begin position="165"/>
        <end position="505"/>
    </location>
</feature>
<dbReference type="Pfam" id="PF14694">
    <property type="entry name" value="LINES_N"/>
    <property type="match status" value="1"/>
</dbReference>
<dbReference type="Ensembl" id="ENSAMXT00005043391.1">
    <property type="protein sequence ID" value="ENSAMXP00005039855.1"/>
    <property type="gene ID" value="ENSAMXG00005018756.1"/>
</dbReference>
<feature type="region of interest" description="Disordered" evidence="1">
    <location>
        <begin position="568"/>
        <end position="591"/>
    </location>
</feature>
<sequence length="653" mass="72144">MDMDDPYSDLQAVFQIFQAGVIPGTSSEELAGRVFSALKRTLQPLSQSPLSAEGPDVDSACLCLTLIGKMIAGLSGNSLPQNARTFYRDVLKKVFTSADLMSELMSLYNCGDRLLSHLTAKCVSSFVIDDTCAYGDVDAVWTAACAETFGSSPPGCTLDTSLWSLTEVIKGILRGECANKPEILRKLLAGFEEVLTSLFSKMLLHDAFENSQVAENITDLDVTVSTFMDLLEALCAARLRYGVCSTVQRLMFLHSSVLLRLMDSCLGYFVKKRVLLLLKRTVVQRPGEDCALGDRHSALQEDEFLAGDMLVLADAVLQEVAAGWFRRVWVKPQPSFLGGNRQKFPEGEGKDVVMLRATSLILIKSLQIRTQHAGTEESERALHVQEYLLELLAFLQQRVAQFKGEPHSCSWILMVFAEQDDDMMEALKTLTSLYLFQRSTSSSGCDACSWGCNPHCHFILLLHSLCFDHTVLLDFLISTETCFLEYCVLYLKLLRDNWQDFSDSCCCIKNSGGNFKSFQKVTNTQAGTSASEASFEGTSGTSRTSKHQNASKGDATFCSFPRLVDYGSSEESEEEEGSENPKLALEDGESRTEGDYLVEKLRKDSSDSLVSKVMSCLTELKTVLCRLHSRGLFPYNPTSLLKLIKAVEAKAAS</sequence>
<dbReference type="InterPro" id="IPR029415">
    <property type="entry name" value="Lines_C"/>
</dbReference>
<reference evidence="4" key="1">
    <citation type="submission" date="2025-08" db="UniProtKB">
        <authorList>
            <consortium name="Ensembl"/>
        </authorList>
    </citation>
    <scope>IDENTIFICATION</scope>
</reference>
<proteinExistence type="predicted"/>
<name>A0A8B9KTB0_ASTMX</name>
<organism evidence="4 5">
    <name type="scientific">Astyanax mexicanus</name>
    <name type="common">Blind cave fish</name>
    <name type="synonym">Astyanax fasciatus mexicanus</name>
    <dbReference type="NCBI Taxonomy" id="7994"/>
    <lineage>
        <taxon>Eukaryota</taxon>
        <taxon>Metazoa</taxon>
        <taxon>Chordata</taxon>
        <taxon>Craniata</taxon>
        <taxon>Vertebrata</taxon>
        <taxon>Euteleostomi</taxon>
        <taxon>Actinopterygii</taxon>
        <taxon>Neopterygii</taxon>
        <taxon>Teleostei</taxon>
        <taxon>Ostariophysi</taxon>
        <taxon>Characiformes</taxon>
        <taxon>Characoidei</taxon>
        <taxon>Acestrorhamphidae</taxon>
        <taxon>Acestrorhamphinae</taxon>
        <taxon>Astyanax</taxon>
    </lineage>
</organism>
<evidence type="ECO:0000313" key="5">
    <source>
        <dbReference type="Proteomes" id="UP000694621"/>
    </source>
</evidence>
<feature type="compositionally biased region" description="Acidic residues" evidence="1">
    <location>
        <begin position="568"/>
        <end position="578"/>
    </location>
</feature>
<evidence type="ECO:0000256" key="1">
    <source>
        <dbReference type="SAM" id="MobiDB-lite"/>
    </source>
</evidence>
<evidence type="ECO:0000259" key="2">
    <source>
        <dbReference type="Pfam" id="PF14694"/>
    </source>
</evidence>
<dbReference type="OMA" id="FYRIVKC"/>
<dbReference type="AlphaFoldDB" id="A0A8B9KTB0"/>
<feature type="compositionally biased region" description="Polar residues" evidence="1">
    <location>
        <begin position="531"/>
        <end position="551"/>
    </location>
</feature>
<evidence type="ECO:0000259" key="3">
    <source>
        <dbReference type="Pfam" id="PF14695"/>
    </source>
</evidence>
<feature type="region of interest" description="Disordered" evidence="1">
    <location>
        <begin position="531"/>
        <end position="553"/>
    </location>
</feature>
<protein>
    <submittedName>
        <fullName evidence="4">Lines homolog 1</fullName>
    </submittedName>
</protein>
<dbReference type="InterPro" id="IPR024875">
    <property type="entry name" value="Protein_Lines"/>
</dbReference>